<gene>
    <name evidence="2" type="ORF">EV207_10864</name>
</gene>
<feature type="region of interest" description="Disordered" evidence="1">
    <location>
        <begin position="1"/>
        <end position="34"/>
    </location>
</feature>
<dbReference type="EMBL" id="SLXK01000008">
    <property type="protein sequence ID" value="TCP29772.1"/>
    <property type="molecule type" value="Genomic_DNA"/>
</dbReference>
<keyword evidence="3" id="KW-1185">Reference proteome</keyword>
<organism evidence="2 3">
    <name type="scientific">Scopulibacillus darangshiensis</name>
    <dbReference type="NCBI Taxonomy" id="442528"/>
    <lineage>
        <taxon>Bacteria</taxon>
        <taxon>Bacillati</taxon>
        <taxon>Bacillota</taxon>
        <taxon>Bacilli</taxon>
        <taxon>Bacillales</taxon>
        <taxon>Sporolactobacillaceae</taxon>
        <taxon>Scopulibacillus</taxon>
    </lineage>
</organism>
<accession>A0A4R2P4T1</accession>
<protein>
    <submittedName>
        <fullName evidence="2">Uncharacterized protein</fullName>
    </submittedName>
</protein>
<evidence type="ECO:0000256" key="1">
    <source>
        <dbReference type="SAM" id="MobiDB-lite"/>
    </source>
</evidence>
<reference evidence="2 3" key="1">
    <citation type="submission" date="2019-03" db="EMBL/GenBank/DDBJ databases">
        <title>Genomic Encyclopedia of Type Strains, Phase IV (KMG-IV): sequencing the most valuable type-strain genomes for metagenomic binning, comparative biology and taxonomic classification.</title>
        <authorList>
            <person name="Goeker M."/>
        </authorList>
    </citation>
    <scope>NUCLEOTIDE SEQUENCE [LARGE SCALE GENOMIC DNA]</scope>
    <source>
        <strain evidence="2 3">DSM 19377</strain>
    </source>
</reference>
<comment type="caution">
    <text evidence="2">The sequence shown here is derived from an EMBL/GenBank/DDBJ whole genome shotgun (WGS) entry which is preliminary data.</text>
</comment>
<sequence>MPKQHTEKERKPLDGKKQSERKAREQKKASRGGV</sequence>
<feature type="compositionally biased region" description="Basic and acidic residues" evidence="1">
    <location>
        <begin position="1"/>
        <end position="28"/>
    </location>
</feature>
<evidence type="ECO:0000313" key="2">
    <source>
        <dbReference type="EMBL" id="TCP29772.1"/>
    </source>
</evidence>
<dbReference type="AlphaFoldDB" id="A0A4R2P4T1"/>
<proteinExistence type="predicted"/>
<dbReference type="Proteomes" id="UP000295416">
    <property type="component" value="Unassembled WGS sequence"/>
</dbReference>
<name>A0A4R2P4T1_9BACL</name>
<evidence type="ECO:0000313" key="3">
    <source>
        <dbReference type="Proteomes" id="UP000295416"/>
    </source>
</evidence>